<dbReference type="InterPro" id="IPR012338">
    <property type="entry name" value="Beta-lactam/transpept-like"/>
</dbReference>
<keyword evidence="12" id="KW-0645">Protease</keyword>
<dbReference type="SUPFAM" id="SSF110997">
    <property type="entry name" value="Sporulation related repeat"/>
    <property type="match status" value="1"/>
</dbReference>
<dbReference type="AlphaFoldDB" id="A0A933L5C6"/>
<dbReference type="InterPro" id="IPR001967">
    <property type="entry name" value="Peptidase_S11_N"/>
</dbReference>
<evidence type="ECO:0000256" key="1">
    <source>
        <dbReference type="ARBA" id="ARBA00007164"/>
    </source>
</evidence>
<dbReference type="SUPFAM" id="SSF56601">
    <property type="entry name" value="beta-lactamase/transpeptidase-like"/>
    <property type="match status" value="1"/>
</dbReference>
<evidence type="ECO:0000256" key="9">
    <source>
        <dbReference type="RuleBase" id="RU004016"/>
    </source>
</evidence>
<feature type="active site" description="Proton acceptor" evidence="7">
    <location>
        <position position="71"/>
    </location>
</feature>
<evidence type="ECO:0000313" key="12">
    <source>
        <dbReference type="EMBL" id="MBI4923417.1"/>
    </source>
</evidence>
<feature type="chain" id="PRO_5037069039" evidence="10">
    <location>
        <begin position="35"/>
        <end position="553"/>
    </location>
</feature>
<dbReference type="InterPro" id="IPR036680">
    <property type="entry name" value="SPOR-like_sf"/>
</dbReference>
<keyword evidence="3" id="KW-0378">Hydrolase</keyword>
<comment type="similarity">
    <text evidence="1 9">Belongs to the peptidase S11 family.</text>
</comment>
<dbReference type="PANTHER" id="PTHR21581">
    <property type="entry name" value="D-ALANYL-D-ALANINE CARBOXYPEPTIDASE"/>
    <property type="match status" value="1"/>
</dbReference>
<feature type="binding site" evidence="8">
    <location>
        <position position="229"/>
    </location>
    <ligand>
        <name>substrate</name>
    </ligand>
</feature>
<dbReference type="EMBL" id="JACRAF010000055">
    <property type="protein sequence ID" value="MBI4923417.1"/>
    <property type="molecule type" value="Genomic_DNA"/>
</dbReference>
<dbReference type="GO" id="GO:0009252">
    <property type="term" value="P:peptidoglycan biosynthetic process"/>
    <property type="evidence" value="ECO:0007669"/>
    <property type="project" value="UniProtKB-KW"/>
</dbReference>
<comment type="caution">
    <text evidence="12">The sequence shown here is derived from an EMBL/GenBank/DDBJ whole genome shotgun (WGS) entry which is preliminary data.</text>
</comment>
<feature type="active site" description="Acyl-ester intermediate" evidence="7">
    <location>
        <position position="68"/>
    </location>
</feature>
<gene>
    <name evidence="12" type="ORF">HY834_16875</name>
</gene>
<dbReference type="GO" id="GO:0009002">
    <property type="term" value="F:serine-type D-Ala-D-Ala carboxypeptidase activity"/>
    <property type="evidence" value="ECO:0007669"/>
    <property type="project" value="InterPro"/>
</dbReference>
<evidence type="ECO:0000256" key="5">
    <source>
        <dbReference type="ARBA" id="ARBA00022984"/>
    </source>
</evidence>
<keyword evidence="4" id="KW-0133">Cell shape</keyword>
<evidence type="ECO:0000256" key="6">
    <source>
        <dbReference type="ARBA" id="ARBA00023316"/>
    </source>
</evidence>
<sequence>MASQRVLFSRLALWRLAAAVLVVVSLLAPAPAAAKTSVPRAYAGIVVDAKSGKVLYESNADAYRFPASVSKVMTLYILFQELSAGNIKLSSKMTVSRHAAAASPTKLGLKPGSTITVENAIKSIVTLSANDMARTVAEFISGSEAGFAKRMTSTARALGMSHTTYANASGLPDSRQITTVRDQSILGIAIYEHFPKYYAYFQTKSFSYGKRTYGNHNNLLGRNGIDGIKTGYTSASGYNLLTAARADGRHIVVVGFGFASAGKRDAKVRDLVKEYLPKARSGDYLDTAMIPLPGRKGSAVPSDSVRVASSGPVLPMPLPSFRTLAASEADAQPEIGVGDIGATETIDTSITVASIAPAPIGRPVDLGIEPAVDAVNTLAGAPKRKIITEVVGAFTDSYALGAGPAPLGQTKGSAPLIPPVGIGEDGEPIDLMTSGSISSAPAQSPVTDAPAQSLGIVQVAEAQPEQPMPTALPEGWIVQIGAAPTETGANSLLSDASDKVGKLTGFQSFVQRFEKDGQTYFRARFGGFPGQSAANEMCKQLKQAKMSCLAMQS</sequence>
<dbReference type="InterPro" id="IPR018044">
    <property type="entry name" value="Peptidase_S11"/>
</dbReference>
<dbReference type="Pfam" id="PF00768">
    <property type="entry name" value="Peptidase_S11"/>
    <property type="match status" value="1"/>
</dbReference>
<evidence type="ECO:0000256" key="3">
    <source>
        <dbReference type="ARBA" id="ARBA00022801"/>
    </source>
</evidence>
<organism evidence="12 13">
    <name type="scientific">Devosia nanyangense</name>
    <dbReference type="NCBI Taxonomy" id="1228055"/>
    <lineage>
        <taxon>Bacteria</taxon>
        <taxon>Pseudomonadati</taxon>
        <taxon>Pseudomonadota</taxon>
        <taxon>Alphaproteobacteria</taxon>
        <taxon>Hyphomicrobiales</taxon>
        <taxon>Devosiaceae</taxon>
        <taxon>Devosia</taxon>
    </lineage>
</organism>
<evidence type="ECO:0000256" key="2">
    <source>
        <dbReference type="ARBA" id="ARBA00022729"/>
    </source>
</evidence>
<feature type="active site" evidence="7">
    <location>
        <position position="128"/>
    </location>
</feature>
<keyword evidence="6" id="KW-0961">Cell wall biogenesis/degradation</keyword>
<evidence type="ECO:0000256" key="4">
    <source>
        <dbReference type="ARBA" id="ARBA00022960"/>
    </source>
</evidence>
<dbReference type="GO" id="GO:0071555">
    <property type="term" value="P:cell wall organization"/>
    <property type="evidence" value="ECO:0007669"/>
    <property type="project" value="UniProtKB-KW"/>
</dbReference>
<keyword evidence="2 10" id="KW-0732">Signal</keyword>
<feature type="domain" description="SPOR" evidence="11">
    <location>
        <begin position="470"/>
        <end position="553"/>
    </location>
</feature>
<dbReference type="GO" id="GO:0042834">
    <property type="term" value="F:peptidoglycan binding"/>
    <property type="evidence" value="ECO:0007669"/>
    <property type="project" value="InterPro"/>
</dbReference>
<dbReference type="Gene3D" id="3.40.710.10">
    <property type="entry name" value="DD-peptidase/beta-lactamase superfamily"/>
    <property type="match status" value="1"/>
</dbReference>
<proteinExistence type="inferred from homology"/>
<dbReference type="PROSITE" id="PS51724">
    <property type="entry name" value="SPOR"/>
    <property type="match status" value="1"/>
</dbReference>
<protein>
    <submittedName>
        <fullName evidence="12">D-alanyl-D-alanine carboxypeptidase</fullName>
    </submittedName>
</protein>
<dbReference type="Pfam" id="PF05036">
    <property type="entry name" value="SPOR"/>
    <property type="match status" value="1"/>
</dbReference>
<feature type="signal peptide" evidence="10">
    <location>
        <begin position="1"/>
        <end position="34"/>
    </location>
</feature>
<dbReference type="Proteomes" id="UP000782610">
    <property type="component" value="Unassembled WGS sequence"/>
</dbReference>
<dbReference type="GO" id="GO:0006508">
    <property type="term" value="P:proteolysis"/>
    <property type="evidence" value="ECO:0007669"/>
    <property type="project" value="InterPro"/>
</dbReference>
<evidence type="ECO:0000259" key="11">
    <source>
        <dbReference type="PROSITE" id="PS51724"/>
    </source>
</evidence>
<evidence type="ECO:0000313" key="13">
    <source>
        <dbReference type="Proteomes" id="UP000782610"/>
    </source>
</evidence>
<reference evidence="12" key="1">
    <citation type="submission" date="2020-07" db="EMBL/GenBank/DDBJ databases">
        <title>Huge and variable diversity of episymbiotic CPR bacteria and DPANN archaea in groundwater ecosystems.</title>
        <authorList>
            <person name="He C.Y."/>
            <person name="Keren R."/>
            <person name="Whittaker M."/>
            <person name="Farag I.F."/>
            <person name="Doudna J."/>
            <person name="Cate J.H.D."/>
            <person name="Banfield J.F."/>
        </authorList>
    </citation>
    <scope>NUCLEOTIDE SEQUENCE</scope>
    <source>
        <strain evidence="12">NC_groundwater_1586_Pr3_B-0.1um_66_15</strain>
    </source>
</reference>
<keyword evidence="5" id="KW-0573">Peptidoglycan synthesis</keyword>
<name>A0A933L5C6_9HYPH</name>
<dbReference type="InterPro" id="IPR007730">
    <property type="entry name" value="SPOR-like_dom"/>
</dbReference>
<dbReference type="GO" id="GO:0008360">
    <property type="term" value="P:regulation of cell shape"/>
    <property type="evidence" value="ECO:0007669"/>
    <property type="project" value="UniProtKB-KW"/>
</dbReference>
<evidence type="ECO:0000256" key="7">
    <source>
        <dbReference type="PIRSR" id="PIRSR618044-1"/>
    </source>
</evidence>
<dbReference type="PRINTS" id="PR00725">
    <property type="entry name" value="DADACBPTASE1"/>
</dbReference>
<keyword evidence="12" id="KW-0121">Carboxypeptidase</keyword>
<dbReference type="PANTHER" id="PTHR21581:SF6">
    <property type="entry name" value="TRAFFICKING PROTEIN PARTICLE COMPLEX SUBUNIT 12"/>
    <property type="match status" value="1"/>
</dbReference>
<evidence type="ECO:0000256" key="8">
    <source>
        <dbReference type="PIRSR" id="PIRSR618044-2"/>
    </source>
</evidence>
<evidence type="ECO:0000256" key="10">
    <source>
        <dbReference type="SAM" id="SignalP"/>
    </source>
</evidence>
<accession>A0A933L5C6</accession>
<dbReference type="Gene3D" id="3.30.70.1070">
    <property type="entry name" value="Sporulation related repeat"/>
    <property type="match status" value="1"/>
</dbReference>